<dbReference type="Pfam" id="PF13855">
    <property type="entry name" value="LRR_8"/>
    <property type="match status" value="1"/>
</dbReference>
<keyword evidence="3" id="KW-1003">Cell membrane</keyword>
<evidence type="ECO:0000256" key="9">
    <source>
        <dbReference type="ARBA" id="ARBA00023170"/>
    </source>
</evidence>
<dbReference type="InterPro" id="IPR032675">
    <property type="entry name" value="LRR_dom_sf"/>
</dbReference>
<proteinExistence type="inferred from homology"/>
<dbReference type="GO" id="GO:0005886">
    <property type="term" value="C:plasma membrane"/>
    <property type="evidence" value="ECO:0007669"/>
    <property type="project" value="UniProtKB-SubCell"/>
</dbReference>
<keyword evidence="10" id="KW-0325">Glycoprotein</keyword>
<evidence type="ECO:0000313" key="11">
    <source>
        <dbReference type="EnsemblPlants" id="AUR62007788-RA:cds"/>
    </source>
</evidence>
<comment type="similarity">
    <text evidence="2">Belongs to the RLP family.</text>
</comment>
<protein>
    <submittedName>
        <fullName evidence="11">Uncharacterized protein</fullName>
    </submittedName>
</protein>
<dbReference type="Gramene" id="AUR62007788-RA">
    <property type="protein sequence ID" value="AUR62007788-RA:cds"/>
    <property type="gene ID" value="AUR62007788"/>
</dbReference>
<dbReference type="InterPro" id="IPR001611">
    <property type="entry name" value="Leu-rich_rpt"/>
</dbReference>
<dbReference type="OMA" id="FETFTND"/>
<keyword evidence="12" id="KW-1185">Reference proteome</keyword>
<organism evidence="11 12">
    <name type="scientific">Chenopodium quinoa</name>
    <name type="common">Quinoa</name>
    <dbReference type="NCBI Taxonomy" id="63459"/>
    <lineage>
        <taxon>Eukaryota</taxon>
        <taxon>Viridiplantae</taxon>
        <taxon>Streptophyta</taxon>
        <taxon>Embryophyta</taxon>
        <taxon>Tracheophyta</taxon>
        <taxon>Spermatophyta</taxon>
        <taxon>Magnoliopsida</taxon>
        <taxon>eudicotyledons</taxon>
        <taxon>Gunneridae</taxon>
        <taxon>Pentapetalae</taxon>
        <taxon>Caryophyllales</taxon>
        <taxon>Chenopodiaceae</taxon>
        <taxon>Chenopodioideae</taxon>
        <taxon>Atripliceae</taxon>
        <taxon>Chenopodium</taxon>
    </lineage>
</organism>
<dbReference type="Proteomes" id="UP000596660">
    <property type="component" value="Unplaced"/>
</dbReference>
<sequence>MFIGPIDKNVGNKLAMDSVTSLILSNNPLGGLIPKSVGNLTRLQVLEMVRNRLTGTIPEEIGNAKELKTIKLSRNYLSGNIPKNVINLENLAVFEVIRNKLNGKIPAHKNKFPASAFFGNPGLCGAPLPLCKHS</sequence>
<dbReference type="AlphaFoldDB" id="A0A803L7E9"/>
<evidence type="ECO:0000256" key="5">
    <source>
        <dbReference type="ARBA" id="ARBA00022692"/>
    </source>
</evidence>
<keyword evidence="5" id="KW-0812">Transmembrane</keyword>
<keyword evidence="4" id="KW-0433">Leucine-rich repeat</keyword>
<accession>A0A803L7E9</accession>
<evidence type="ECO:0000256" key="7">
    <source>
        <dbReference type="ARBA" id="ARBA00022989"/>
    </source>
</evidence>
<dbReference type="SUPFAM" id="SSF52058">
    <property type="entry name" value="L domain-like"/>
    <property type="match status" value="1"/>
</dbReference>
<keyword evidence="6" id="KW-0677">Repeat</keyword>
<dbReference type="PANTHER" id="PTHR27004:SF203">
    <property type="entry name" value="LEUCINE-RICH REPEAT-CONTAINING N-TERMINAL PLANT-TYPE DOMAIN-CONTAINING PROTEIN"/>
    <property type="match status" value="1"/>
</dbReference>
<evidence type="ECO:0000256" key="8">
    <source>
        <dbReference type="ARBA" id="ARBA00023136"/>
    </source>
</evidence>
<dbReference type="EnsemblPlants" id="AUR62007788-RA">
    <property type="protein sequence ID" value="AUR62007788-RA:cds"/>
    <property type="gene ID" value="AUR62007788"/>
</dbReference>
<keyword evidence="7" id="KW-1133">Transmembrane helix</keyword>
<name>A0A803L7E9_CHEQI</name>
<reference evidence="11" key="2">
    <citation type="submission" date="2021-03" db="UniProtKB">
        <authorList>
            <consortium name="EnsemblPlants"/>
        </authorList>
    </citation>
    <scope>IDENTIFICATION</scope>
</reference>
<evidence type="ECO:0000256" key="1">
    <source>
        <dbReference type="ARBA" id="ARBA00004251"/>
    </source>
</evidence>
<evidence type="ECO:0000256" key="4">
    <source>
        <dbReference type="ARBA" id="ARBA00022614"/>
    </source>
</evidence>
<dbReference type="FunFam" id="3.80.10.10:FF:000111">
    <property type="entry name" value="LRR receptor-like serine/threonine-protein kinase ERECTA"/>
    <property type="match status" value="1"/>
</dbReference>
<dbReference type="Gene3D" id="3.80.10.10">
    <property type="entry name" value="Ribonuclease Inhibitor"/>
    <property type="match status" value="1"/>
</dbReference>
<reference evidence="11" key="1">
    <citation type="journal article" date="2017" name="Nature">
        <title>The genome of Chenopodium quinoa.</title>
        <authorList>
            <person name="Jarvis D.E."/>
            <person name="Ho Y.S."/>
            <person name="Lightfoot D.J."/>
            <person name="Schmoeckel S.M."/>
            <person name="Li B."/>
            <person name="Borm T.J.A."/>
            <person name="Ohyanagi H."/>
            <person name="Mineta K."/>
            <person name="Michell C.T."/>
            <person name="Saber N."/>
            <person name="Kharbatia N.M."/>
            <person name="Rupper R.R."/>
            <person name="Sharp A.R."/>
            <person name="Dally N."/>
            <person name="Boughton B.A."/>
            <person name="Woo Y.H."/>
            <person name="Gao G."/>
            <person name="Schijlen E.G.W.M."/>
            <person name="Guo X."/>
            <person name="Momin A.A."/>
            <person name="Negrao S."/>
            <person name="Al-Babili S."/>
            <person name="Gehring C."/>
            <person name="Roessner U."/>
            <person name="Jung C."/>
            <person name="Murphy K."/>
            <person name="Arold S.T."/>
            <person name="Gojobori T."/>
            <person name="van der Linden C.G."/>
            <person name="van Loo E.N."/>
            <person name="Jellen E.N."/>
            <person name="Maughan P.J."/>
            <person name="Tester M."/>
        </authorList>
    </citation>
    <scope>NUCLEOTIDE SEQUENCE [LARGE SCALE GENOMIC DNA]</scope>
    <source>
        <strain evidence="11">cv. PI 614886</strain>
    </source>
</reference>
<keyword evidence="9" id="KW-0675">Receptor</keyword>
<evidence type="ECO:0000313" key="12">
    <source>
        <dbReference type="Proteomes" id="UP000596660"/>
    </source>
</evidence>
<evidence type="ECO:0000256" key="3">
    <source>
        <dbReference type="ARBA" id="ARBA00022475"/>
    </source>
</evidence>
<keyword evidence="8" id="KW-0472">Membrane</keyword>
<comment type="subcellular location">
    <subcellularLocation>
        <location evidence="1">Cell membrane</location>
        <topology evidence="1">Single-pass type I membrane protein</topology>
    </subcellularLocation>
</comment>
<evidence type="ECO:0000256" key="2">
    <source>
        <dbReference type="ARBA" id="ARBA00009592"/>
    </source>
</evidence>
<evidence type="ECO:0000256" key="6">
    <source>
        <dbReference type="ARBA" id="ARBA00022737"/>
    </source>
</evidence>
<dbReference type="PANTHER" id="PTHR27004">
    <property type="entry name" value="RECEPTOR-LIKE PROTEIN 12 ISOFORM X1"/>
    <property type="match status" value="1"/>
</dbReference>
<evidence type="ECO:0000256" key="10">
    <source>
        <dbReference type="ARBA" id="ARBA00023180"/>
    </source>
</evidence>